<evidence type="ECO:0000256" key="4">
    <source>
        <dbReference type="ARBA" id="ARBA00022723"/>
    </source>
</evidence>
<keyword evidence="7" id="KW-0560">Oxidoreductase</keyword>
<evidence type="ECO:0000256" key="6">
    <source>
        <dbReference type="PIRSR" id="PIRSR602401-1"/>
    </source>
</evidence>
<keyword evidence="5 6" id="KW-0408">Iron</keyword>
<accession>A0A2S4PMU8</accession>
<evidence type="ECO:0000313" key="8">
    <source>
        <dbReference type="EMBL" id="POS83321.1"/>
    </source>
</evidence>
<organism evidence="8 9">
    <name type="scientific">Erysiphe pulchra</name>
    <dbReference type="NCBI Taxonomy" id="225359"/>
    <lineage>
        <taxon>Eukaryota</taxon>
        <taxon>Fungi</taxon>
        <taxon>Dikarya</taxon>
        <taxon>Ascomycota</taxon>
        <taxon>Pezizomycotina</taxon>
        <taxon>Leotiomycetes</taxon>
        <taxon>Erysiphales</taxon>
        <taxon>Erysiphaceae</taxon>
        <taxon>Erysiphe</taxon>
    </lineage>
</organism>
<protein>
    <recommendedName>
        <fullName evidence="10">Cytochrome P450</fullName>
    </recommendedName>
</protein>
<comment type="caution">
    <text evidence="8">The sequence shown here is derived from an EMBL/GenBank/DDBJ whole genome shotgun (WGS) entry which is preliminary data.</text>
</comment>
<dbReference type="InterPro" id="IPR001128">
    <property type="entry name" value="Cyt_P450"/>
</dbReference>
<dbReference type="Gene3D" id="1.10.630.10">
    <property type="entry name" value="Cytochrome P450"/>
    <property type="match status" value="1"/>
</dbReference>
<dbReference type="GO" id="GO:0016705">
    <property type="term" value="F:oxidoreductase activity, acting on paired donors, with incorporation or reduction of molecular oxygen"/>
    <property type="evidence" value="ECO:0007669"/>
    <property type="project" value="InterPro"/>
</dbReference>
<name>A0A2S4PMU8_9PEZI</name>
<feature type="binding site" description="axial binding residue" evidence="6">
    <location>
        <position position="399"/>
    </location>
    <ligand>
        <name>heme</name>
        <dbReference type="ChEBI" id="CHEBI:30413"/>
    </ligand>
    <ligandPart>
        <name>Fe</name>
        <dbReference type="ChEBI" id="CHEBI:18248"/>
    </ligandPart>
</feature>
<dbReference type="CDD" id="cd11058">
    <property type="entry name" value="CYP60B-like"/>
    <property type="match status" value="1"/>
</dbReference>
<dbReference type="STRING" id="225359.A0A2S4PMU8"/>
<evidence type="ECO:0000313" key="9">
    <source>
        <dbReference type="Proteomes" id="UP000237438"/>
    </source>
</evidence>
<dbReference type="PANTHER" id="PTHR24305">
    <property type="entry name" value="CYTOCHROME P450"/>
    <property type="match status" value="1"/>
</dbReference>
<dbReference type="Pfam" id="PF00067">
    <property type="entry name" value="p450"/>
    <property type="match status" value="1"/>
</dbReference>
<dbReference type="OrthoDB" id="1470350at2759"/>
<dbReference type="PANTHER" id="PTHR24305:SF210">
    <property type="entry name" value="CYTOCHROME P450 MONOOXYGENASE ASQL-RELATED"/>
    <property type="match status" value="1"/>
</dbReference>
<dbReference type="InterPro" id="IPR050121">
    <property type="entry name" value="Cytochrome_P450_monoxygenase"/>
</dbReference>
<dbReference type="InterPro" id="IPR002401">
    <property type="entry name" value="Cyt_P450_E_grp-I"/>
</dbReference>
<evidence type="ECO:0000256" key="5">
    <source>
        <dbReference type="ARBA" id="ARBA00023004"/>
    </source>
</evidence>
<reference evidence="8 9" key="1">
    <citation type="submission" date="2017-10" db="EMBL/GenBank/DDBJ databases">
        <title>Development of genomic resources for the powdery mildew, Erysiphe pulchra.</title>
        <authorList>
            <person name="Wadl P.A."/>
            <person name="Mack B.M."/>
            <person name="Moore G."/>
            <person name="Beltz S.B."/>
        </authorList>
    </citation>
    <scope>NUCLEOTIDE SEQUENCE [LARGE SCALE GENOMIC DNA]</scope>
    <source>
        <strain evidence="8">Cflorida</strain>
    </source>
</reference>
<evidence type="ECO:0000256" key="3">
    <source>
        <dbReference type="ARBA" id="ARBA00022617"/>
    </source>
</evidence>
<dbReference type="PRINTS" id="PR00385">
    <property type="entry name" value="P450"/>
</dbReference>
<evidence type="ECO:0000256" key="2">
    <source>
        <dbReference type="ARBA" id="ARBA00010617"/>
    </source>
</evidence>
<dbReference type="GO" id="GO:0020037">
    <property type="term" value="F:heme binding"/>
    <property type="evidence" value="ECO:0007669"/>
    <property type="project" value="InterPro"/>
</dbReference>
<dbReference type="PROSITE" id="PS00086">
    <property type="entry name" value="CYTOCHROME_P450"/>
    <property type="match status" value="1"/>
</dbReference>
<comment type="cofactor">
    <cofactor evidence="1 6">
        <name>heme</name>
        <dbReference type="ChEBI" id="CHEBI:30413"/>
    </cofactor>
</comment>
<evidence type="ECO:0000256" key="7">
    <source>
        <dbReference type="RuleBase" id="RU000461"/>
    </source>
</evidence>
<dbReference type="InterPro" id="IPR036396">
    <property type="entry name" value="Cyt_P450_sf"/>
</dbReference>
<keyword evidence="9" id="KW-1185">Reference proteome</keyword>
<evidence type="ECO:0008006" key="10">
    <source>
        <dbReference type="Google" id="ProtNLM"/>
    </source>
</evidence>
<keyword evidence="4 6" id="KW-0479">Metal-binding</keyword>
<dbReference type="PRINTS" id="PR00463">
    <property type="entry name" value="EP450I"/>
</dbReference>
<dbReference type="GO" id="GO:0005506">
    <property type="term" value="F:iron ion binding"/>
    <property type="evidence" value="ECO:0007669"/>
    <property type="project" value="InterPro"/>
</dbReference>
<dbReference type="AlphaFoldDB" id="A0A2S4PMU8"/>
<dbReference type="Proteomes" id="UP000237438">
    <property type="component" value="Unassembled WGS sequence"/>
</dbReference>
<evidence type="ECO:0000256" key="1">
    <source>
        <dbReference type="ARBA" id="ARBA00001971"/>
    </source>
</evidence>
<dbReference type="InterPro" id="IPR017972">
    <property type="entry name" value="Cyt_P450_CS"/>
</dbReference>
<keyword evidence="3 6" id="KW-0349">Heme</keyword>
<dbReference type="GO" id="GO:0004497">
    <property type="term" value="F:monooxygenase activity"/>
    <property type="evidence" value="ECO:0007669"/>
    <property type="project" value="UniProtKB-KW"/>
</dbReference>
<keyword evidence="7" id="KW-0503">Monooxygenase</keyword>
<comment type="similarity">
    <text evidence="2 7">Belongs to the cytochrome P450 family.</text>
</comment>
<dbReference type="SUPFAM" id="SSF48264">
    <property type="entry name" value="Cytochrome P450"/>
    <property type="match status" value="1"/>
</dbReference>
<dbReference type="EMBL" id="PEDP01001697">
    <property type="protein sequence ID" value="POS83321.1"/>
    <property type="molecule type" value="Genomic_DNA"/>
</dbReference>
<gene>
    <name evidence="8" type="ORF">EPUL_005437</name>
</gene>
<proteinExistence type="inferred from homology"/>
<sequence length="454" mass="52702">MVIGYHQLRGTIVYHLRDLHEKYGTIVRVNPNELSFIDEQAWADIYGHRTPAGTGDLPKDLRDSLGEENNAPNIINANDVDHRRFRRIQAPLFSEKAINAQEPLMTDFINLLISQLHVRAISSSNVVDMMQWYTFTTFDILGEMAFGKPFNCLKSGSSDIWIDNTYRMMRNVTHWHALQKFPWPLNKILYSITPKNERIAMKERTIISDHIVHQRIEQESSQEKQDFMSQMLKYKDENGMTIPEIETNSRILIIAGSETTATLLSGLTYLLLTNREHLEKLTKLIRTTFASSKDITALVLYQLEYLSAIINESLRLYPPVPGPLLRMAKKGGSVICGETIPEYTTVAIPQFVAYRSSWNWTDPEKFVPERWYKDEKCPKRYRNDRRKIMQPFSYGPRNCVGKNMATTEMRLIIAHVLWNFDMELDPDSLGWMNQKIYALWEKGPLNVKLHVRKA</sequence>